<comment type="caution">
    <text evidence="1">The sequence shown here is derived from an EMBL/GenBank/DDBJ whole genome shotgun (WGS) entry which is preliminary data.</text>
</comment>
<dbReference type="Proteomes" id="UP000828941">
    <property type="component" value="Chromosome 3"/>
</dbReference>
<proteinExistence type="predicted"/>
<sequence>MLRRSLNVDTLLLTTLRYLFSSGNIDELQLELCKICGLKVLKFRSRSRKRRSGSKEITLVETHTSKYFLQGRFPCQSMVKLRLVQVGNCGLQLLWHLLHIVISIWYFTKAMGNMFESCLISGGVLKRYKSLHLGKLKYLAVVIESEDAHQISKVVELLQWLNTIGVKNVCLYDMDGVLKKSKDAILQKLKNANIFKESNETDTLHDPDNTSLEFASYTDGKEAITKAANLIFMDNMKQHSVVGGLEEPHLTEALQNIGSRGPEPDLLLVYGPVRCHLGFPTWRIRYTEIVHMGSLNSMRYGSLIKAIYNFSKVHQNYGT</sequence>
<name>A0ACB9PUN6_BAUVA</name>
<protein>
    <submittedName>
        <fullName evidence="1">Uncharacterized protein</fullName>
    </submittedName>
</protein>
<gene>
    <name evidence="1" type="ORF">L6164_006510</name>
</gene>
<accession>A0ACB9PUN6</accession>
<keyword evidence="2" id="KW-1185">Reference proteome</keyword>
<organism evidence="1 2">
    <name type="scientific">Bauhinia variegata</name>
    <name type="common">Purple orchid tree</name>
    <name type="synonym">Phanera variegata</name>
    <dbReference type="NCBI Taxonomy" id="167791"/>
    <lineage>
        <taxon>Eukaryota</taxon>
        <taxon>Viridiplantae</taxon>
        <taxon>Streptophyta</taxon>
        <taxon>Embryophyta</taxon>
        <taxon>Tracheophyta</taxon>
        <taxon>Spermatophyta</taxon>
        <taxon>Magnoliopsida</taxon>
        <taxon>eudicotyledons</taxon>
        <taxon>Gunneridae</taxon>
        <taxon>Pentapetalae</taxon>
        <taxon>rosids</taxon>
        <taxon>fabids</taxon>
        <taxon>Fabales</taxon>
        <taxon>Fabaceae</taxon>
        <taxon>Cercidoideae</taxon>
        <taxon>Cercideae</taxon>
        <taxon>Bauhiniinae</taxon>
        <taxon>Bauhinia</taxon>
    </lineage>
</organism>
<evidence type="ECO:0000313" key="2">
    <source>
        <dbReference type="Proteomes" id="UP000828941"/>
    </source>
</evidence>
<dbReference type="EMBL" id="CM039428">
    <property type="protein sequence ID" value="KAI4352238.1"/>
    <property type="molecule type" value="Genomic_DNA"/>
</dbReference>
<evidence type="ECO:0000313" key="1">
    <source>
        <dbReference type="EMBL" id="KAI4352238.1"/>
    </source>
</evidence>
<reference evidence="1 2" key="1">
    <citation type="journal article" date="2022" name="DNA Res.">
        <title>Chromosomal-level genome assembly of the orchid tree Bauhinia variegata (Leguminosae; Cercidoideae) supports the allotetraploid origin hypothesis of Bauhinia.</title>
        <authorList>
            <person name="Zhong Y."/>
            <person name="Chen Y."/>
            <person name="Zheng D."/>
            <person name="Pang J."/>
            <person name="Liu Y."/>
            <person name="Luo S."/>
            <person name="Meng S."/>
            <person name="Qian L."/>
            <person name="Wei D."/>
            <person name="Dai S."/>
            <person name="Zhou R."/>
        </authorList>
    </citation>
    <scope>NUCLEOTIDE SEQUENCE [LARGE SCALE GENOMIC DNA]</scope>
    <source>
        <strain evidence="1">BV-YZ2020</strain>
    </source>
</reference>